<feature type="domain" description="B30.2/SPRY" evidence="7">
    <location>
        <begin position="147"/>
        <end position="328"/>
    </location>
</feature>
<dbReference type="Gene3D" id="2.60.120.920">
    <property type="match status" value="1"/>
</dbReference>
<keyword evidence="5" id="KW-0067">ATP-binding</keyword>
<feature type="compositionally biased region" description="Low complexity" evidence="6">
    <location>
        <begin position="68"/>
        <end position="80"/>
    </location>
</feature>
<dbReference type="SMART" id="SM00449">
    <property type="entry name" value="SPRY"/>
    <property type="match status" value="1"/>
</dbReference>
<feature type="compositionally biased region" description="Low complexity" evidence="6">
    <location>
        <begin position="150"/>
        <end position="165"/>
    </location>
</feature>
<dbReference type="InterPro" id="IPR050534">
    <property type="entry name" value="Coronavir_polyprotein_1ab"/>
</dbReference>
<feature type="region of interest" description="Disordered" evidence="6">
    <location>
        <begin position="59"/>
        <end position="80"/>
    </location>
</feature>
<dbReference type="PANTHER" id="PTHR43788:SF13">
    <property type="entry name" value="REGULATOR OF NONSENSE TRANSCRIPTS 1"/>
    <property type="match status" value="1"/>
</dbReference>
<dbReference type="Pfam" id="PF00622">
    <property type="entry name" value="SPRY"/>
    <property type="match status" value="1"/>
</dbReference>
<evidence type="ECO:0000313" key="8">
    <source>
        <dbReference type="EMBL" id="CAK0823440.1"/>
    </source>
</evidence>
<dbReference type="InterPro" id="IPR047187">
    <property type="entry name" value="SF1_C_Upf1"/>
</dbReference>
<comment type="caution">
    <text evidence="8">The sequence shown here is derived from an EMBL/GenBank/DDBJ whole genome shotgun (WGS) entry which is preliminary data.</text>
</comment>
<evidence type="ECO:0000313" key="9">
    <source>
        <dbReference type="Proteomes" id="UP001189429"/>
    </source>
</evidence>
<sequence length="1239" mass="130724">MFAVLSWSARRQGESQDDNFDPGFDPGSGPVGKDLPAAPPAAAGWAAFAPAAQPPAFQADFGGPAVPPADFQADFGGAAAPAAPPDAGFVADFGGWPGEGAAGGPPAKAAFEADFGAAPMPALAAHDNGFEITKLTPAARAARGMQGADRPCGGRPPAEPAEPAGGVCWSPADRDESFVFLGWPLVKGRRADASTGWSGCRASRGIAQGRGAFAVRNESGGNMRVGWSLGGATLELGMDDRSFGYGGTATKSHAGKYGKYGQTYGKGDIVVALIDLERHALGFMKNGHAIPGDAWAIPRHLWGEPFFPHVLVKEATVLAYFGGPGCPFPPQRLPAGFSWLSALPLTPSRLPCDLAAVRVEAADAVAEVDVSQLEQGAHRHQFEDWKVKVNAYTGHFRPLLACEYEAEKEAVRQRVRRGTRQLESTGHGCAGLRAALTDGRVALTRPGGIPRLPELGVGRSVLITEEEGAVDLDNPSVSIGGEIDRITDGAIVVSTTYDRLPEGRLFRVDLGPNMSTYERIDRVLDMLQSCEKPSKKVKSRMGIVSPGTPLADAVFADVAETSMAALRWDPSTRPKASTSSDVSSAARQAHAAAPPRPPAEAPPEPRQLNPSQQRAVDIVLEEQRRLSLLQGPPGTGKTTTAVEVVVSWLRAHRGPVLATAFSNKGVDNLAQGLHRRGVTVLRVGACDPDLPYSMESHLEYYGHAGKGKGKGAAKGGQSDVIRKADVVCATVIGSGMGLLRSSDFRFVMVDEAAQIIEPASLIPLSKGSVQVVMVGDQCQLPATVLSHEAQQGGLDVSQFDRLISMGMEIHMLSIQYRMHPAIAEFPSQRFYEGRLEAGVRPQDRPCPTPHGLQLGPVVVVHVGAAESSQGMSKSNAGEASCVEFLLRALRPTCPLDDVGVITPYSAQVSLVRRELGRGLGHDAELVQVSSVDAFQGSEKEAIILSMVRSNPRGDIGFVGDWRRLNVAATRAKRLLVVVCNVATLGRHALWRDFLGYGAGICALEWDGRGLAPLSAGEPWQALAGARGAQRPGPLPLRGDCPTEGGGAPGGDLSWDSAAPVAEEPSGDEWDAGPPDADADGWGDAPVAACEGGQPDWWDPQRDGDVQLCRLAVGDDGALVDLETTRWGMRVEGIDPRSRNRFEVGSTIVGIAGVALEQEDGSDDALLQVEDAFRRNFWDGAEVLLAAQEERLVPPGAAARRALELCGALGVAAEPCPQGVLVYGPRRALDALEDHLGARA</sequence>
<evidence type="ECO:0000256" key="5">
    <source>
        <dbReference type="ARBA" id="ARBA00022840"/>
    </source>
</evidence>
<evidence type="ECO:0000259" key="7">
    <source>
        <dbReference type="PROSITE" id="PS50188"/>
    </source>
</evidence>
<evidence type="ECO:0000256" key="3">
    <source>
        <dbReference type="ARBA" id="ARBA00022801"/>
    </source>
</evidence>
<dbReference type="InterPro" id="IPR013320">
    <property type="entry name" value="ConA-like_dom_sf"/>
</dbReference>
<evidence type="ECO:0000256" key="6">
    <source>
        <dbReference type="SAM" id="MobiDB-lite"/>
    </source>
</evidence>
<dbReference type="EMBL" id="CAUYUJ010008273">
    <property type="protein sequence ID" value="CAK0823440.1"/>
    <property type="molecule type" value="Genomic_DNA"/>
</dbReference>
<evidence type="ECO:0000256" key="2">
    <source>
        <dbReference type="ARBA" id="ARBA00022741"/>
    </source>
</evidence>
<proteinExistence type="inferred from homology"/>
<dbReference type="InterPro" id="IPR027417">
    <property type="entry name" value="P-loop_NTPase"/>
</dbReference>
<keyword evidence="9" id="KW-1185">Reference proteome</keyword>
<feature type="region of interest" description="Disordered" evidence="6">
    <location>
        <begin position="569"/>
        <end position="612"/>
    </location>
</feature>
<dbReference type="CDD" id="cd18808">
    <property type="entry name" value="SF1_C_Upf1"/>
    <property type="match status" value="1"/>
</dbReference>
<dbReference type="Pfam" id="PF13087">
    <property type="entry name" value="AAA_12"/>
    <property type="match status" value="1"/>
</dbReference>
<gene>
    <name evidence="8" type="ORF">PCOR1329_LOCUS24146</name>
</gene>
<dbReference type="SUPFAM" id="SSF49899">
    <property type="entry name" value="Concanavalin A-like lectins/glucanases"/>
    <property type="match status" value="1"/>
</dbReference>
<name>A0ABN9RXX8_9DINO</name>
<keyword evidence="3" id="KW-0378">Hydrolase</keyword>
<dbReference type="Pfam" id="PF13086">
    <property type="entry name" value="AAA_11"/>
    <property type="match status" value="2"/>
</dbReference>
<dbReference type="PROSITE" id="PS50188">
    <property type="entry name" value="B302_SPRY"/>
    <property type="match status" value="1"/>
</dbReference>
<protein>
    <recommendedName>
        <fullName evidence="7">B30.2/SPRY domain-containing protein</fullName>
    </recommendedName>
</protein>
<feature type="region of interest" description="Disordered" evidence="6">
    <location>
        <begin position="1023"/>
        <end position="1100"/>
    </location>
</feature>
<feature type="compositionally biased region" description="Polar residues" evidence="6">
    <location>
        <begin position="574"/>
        <end position="583"/>
    </location>
</feature>
<accession>A0ABN9RXX8</accession>
<keyword evidence="2" id="KW-0547">Nucleotide-binding</keyword>
<feature type="compositionally biased region" description="Acidic residues" evidence="6">
    <location>
        <begin position="1064"/>
        <end position="1080"/>
    </location>
</feature>
<evidence type="ECO:0000256" key="1">
    <source>
        <dbReference type="ARBA" id="ARBA00007913"/>
    </source>
</evidence>
<dbReference type="InterPro" id="IPR041679">
    <property type="entry name" value="DNA2/NAM7-like_C"/>
</dbReference>
<feature type="region of interest" description="Disordered" evidence="6">
    <location>
        <begin position="145"/>
        <end position="165"/>
    </location>
</feature>
<organism evidence="8 9">
    <name type="scientific">Prorocentrum cordatum</name>
    <dbReference type="NCBI Taxonomy" id="2364126"/>
    <lineage>
        <taxon>Eukaryota</taxon>
        <taxon>Sar</taxon>
        <taxon>Alveolata</taxon>
        <taxon>Dinophyceae</taxon>
        <taxon>Prorocentrales</taxon>
        <taxon>Prorocentraceae</taxon>
        <taxon>Prorocentrum</taxon>
    </lineage>
</organism>
<dbReference type="InterPro" id="IPR003877">
    <property type="entry name" value="SPRY_dom"/>
</dbReference>
<feature type="region of interest" description="Disordered" evidence="6">
    <location>
        <begin position="1"/>
        <end position="39"/>
    </location>
</feature>
<keyword evidence="4" id="KW-0347">Helicase</keyword>
<feature type="compositionally biased region" description="Pro residues" evidence="6">
    <location>
        <begin position="594"/>
        <end position="605"/>
    </location>
</feature>
<comment type="similarity">
    <text evidence="1">Belongs to the DNA2/NAM7 helicase family.</text>
</comment>
<reference evidence="8" key="1">
    <citation type="submission" date="2023-10" db="EMBL/GenBank/DDBJ databases">
        <authorList>
            <person name="Chen Y."/>
            <person name="Shah S."/>
            <person name="Dougan E. K."/>
            <person name="Thang M."/>
            <person name="Chan C."/>
        </authorList>
    </citation>
    <scope>NUCLEOTIDE SEQUENCE [LARGE SCALE GENOMIC DNA]</scope>
</reference>
<dbReference type="SUPFAM" id="SSF52540">
    <property type="entry name" value="P-loop containing nucleoside triphosphate hydrolases"/>
    <property type="match status" value="1"/>
</dbReference>
<dbReference type="Gene3D" id="3.40.50.300">
    <property type="entry name" value="P-loop containing nucleotide triphosphate hydrolases"/>
    <property type="match status" value="2"/>
</dbReference>
<dbReference type="InterPro" id="IPR043136">
    <property type="entry name" value="B30.2/SPRY_sf"/>
</dbReference>
<dbReference type="Proteomes" id="UP001189429">
    <property type="component" value="Unassembled WGS sequence"/>
</dbReference>
<dbReference type="InterPro" id="IPR001870">
    <property type="entry name" value="B30.2/SPRY"/>
</dbReference>
<dbReference type="InterPro" id="IPR041677">
    <property type="entry name" value="DNA2/NAM7_AAA_11"/>
</dbReference>
<dbReference type="PANTHER" id="PTHR43788">
    <property type="entry name" value="DNA2/NAM7 HELICASE FAMILY MEMBER"/>
    <property type="match status" value="1"/>
</dbReference>
<evidence type="ECO:0000256" key="4">
    <source>
        <dbReference type="ARBA" id="ARBA00022806"/>
    </source>
</evidence>